<dbReference type="InterPro" id="IPR001611">
    <property type="entry name" value="Leu-rich_rpt"/>
</dbReference>
<evidence type="ECO:0000256" key="4">
    <source>
        <dbReference type="ARBA" id="ARBA00022737"/>
    </source>
</evidence>
<feature type="region of interest" description="Disordered" evidence="5">
    <location>
        <begin position="359"/>
        <end position="405"/>
    </location>
</feature>
<evidence type="ECO:0000256" key="1">
    <source>
        <dbReference type="ARBA" id="ARBA00004496"/>
    </source>
</evidence>
<organism evidence="6 7">
    <name type="scientific">Triparma laevis f. longispina</name>
    <dbReference type="NCBI Taxonomy" id="1714387"/>
    <lineage>
        <taxon>Eukaryota</taxon>
        <taxon>Sar</taxon>
        <taxon>Stramenopiles</taxon>
        <taxon>Ochrophyta</taxon>
        <taxon>Bolidophyceae</taxon>
        <taxon>Parmales</taxon>
        <taxon>Triparmaceae</taxon>
        <taxon>Triparma</taxon>
    </lineage>
</organism>
<evidence type="ECO:0000256" key="3">
    <source>
        <dbReference type="ARBA" id="ARBA00022614"/>
    </source>
</evidence>
<accession>A0A9W7AUS8</accession>
<dbReference type="PANTHER" id="PTHR22710">
    <property type="entry name" value="X-RAY RADIATION RESISTANCE ASSOCIATED PROTEIN 1 XRRA1"/>
    <property type="match status" value="1"/>
</dbReference>
<sequence length="604" mass="66220">MAILPYPHHNHTYVPTDREASINRDLKRRAQEKRDIVEDEIRKGERRAVLDGFKLLEGCGTQLPDEGRRCDVSSKGLGRVEIEDLEYYTRLEVVDAGDNGLGVEGFGGLRVLRELRLHCNGIKNCLGVPEAVEDGSFRTLLTLDLSYNALTIESLSCLAALPLLQTLDITYNMLSLLPSPVEMEKFSNLKNLKAANNGFESDAVLISLSTCPRLASVDLSYNYLQRIPKDVIEEGCFSYLGLLDLSHNYISEEEELLPAVLLTRLTRLLVYGNPLCGPTGEDETGECVDRVIDASVEARDGWGDHELSIITVGTRRAGRGKKNNLYRDLQMSAVVENGVPTAAEWRRAGNRMQMVKIEGNNNDNSHAHNPYGDSQSREGTRGSSRGGGRNKSRGSNNSRADTGTFVTGIDADEDEEEEEVDEDGLVVPTSLLRQSLNHKSGRMQGGNPGKLGAAIHALRHALKASDEEGLDLKINNPRTGINRANASYRARALPKRAYVSKLQQSGGEDKMGGYDEDDKESSNPIRPITPGIINAAMSAKASGKSALHELEEMLSDMNDRMEDIEQMKHDDGMDGRARTAGVASRSGDRAIGNLVSMVNNVVED</sequence>
<evidence type="ECO:0000313" key="6">
    <source>
        <dbReference type="EMBL" id="GMH74769.1"/>
    </source>
</evidence>
<dbReference type="PROSITE" id="PS51450">
    <property type="entry name" value="LRR"/>
    <property type="match status" value="1"/>
</dbReference>
<evidence type="ECO:0000256" key="2">
    <source>
        <dbReference type="ARBA" id="ARBA00022490"/>
    </source>
</evidence>
<name>A0A9W7AUS8_9STRA</name>
<comment type="caution">
    <text evidence="6">The sequence shown here is derived from an EMBL/GenBank/DDBJ whole genome shotgun (WGS) entry which is preliminary data.</text>
</comment>
<evidence type="ECO:0000313" key="7">
    <source>
        <dbReference type="Proteomes" id="UP001165122"/>
    </source>
</evidence>
<dbReference type="InterPro" id="IPR032675">
    <property type="entry name" value="LRR_dom_sf"/>
</dbReference>
<dbReference type="SUPFAM" id="SSF52058">
    <property type="entry name" value="L domain-like"/>
    <property type="match status" value="1"/>
</dbReference>
<evidence type="ECO:0000256" key="5">
    <source>
        <dbReference type="SAM" id="MobiDB-lite"/>
    </source>
</evidence>
<keyword evidence="3" id="KW-0433">Leucine-rich repeat</keyword>
<reference evidence="7" key="1">
    <citation type="journal article" date="2023" name="Commun. Biol.">
        <title>Genome analysis of Parmales, the sister group of diatoms, reveals the evolutionary specialization of diatoms from phago-mixotrophs to photoautotrophs.</title>
        <authorList>
            <person name="Ban H."/>
            <person name="Sato S."/>
            <person name="Yoshikawa S."/>
            <person name="Yamada K."/>
            <person name="Nakamura Y."/>
            <person name="Ichinomiya M."/>
            <person name="Sato N."/>
            <person name="Blanc-Mathieu R."/>
            <person name="Endo H."/>
            <person name="Kuwata A."/>
            <person name="Ogata H."/>
        </authorList>
    </citation>
    <scope>NUCLEOTIDE SEQUENCE [LARGE SCALE GENOMIC DNA]</scope>
    <source>
        <strain evidence="7">NIES 3700</strain>
    </source>
</reference>
<dbReference type="GO" id="GO:0005634">
    <property type="term" value="C:nucleus"/>
    <property type="evidence" value="ECO:0007669"/>
    <property type="project" value="TreeGrafter"/>
</dbReference>
<protein>
    <submittedName>
        <fullName evidence="6">Uncharacterized protein</fullName>
    </submittedName>
</protein>
<dbReference type="Gene3D" id="3.80.10.10">
    <property type="entry name" value="Ribonuclease Inhibitor"/>
    <property type="match status" value="1"/>
</dbReference>
<dbReference type="GO" id="GO:0005737">
    <property type="term" value="C:cytoplasm"/>
    <property type="evidence" value="ECO:0007669"/>
    <property type="project" value="UniProtKB-SubCell"/>
</dbReference>
<gene>
    <name evidence="6" type="ORF">TrLO_g3379</name>
</gene>
<dbReference type="PANTHER" id="PTHR22710:SF2">
    <property type="entry name" value="X-RAY RADIATION RESISTANCE-ASSOCIATED PROTEIN 1"/>
    <property type="match status" value="1"/>
</dbReference>
<keyword evidence="4" id="KW-0677">Repeat</keyword>
<dbReference type="OrthoDB" id="1687175at2759"/>
<dbReference type="Proteomes" id="UP001165122">
    <property type="component" value="Unassembled WGS sequence"/>
</dbReference>
<proteinExistence type="predicted"/>
<keyword evidence="7" id="KW-1185">Reference proteome</keyword>
<dbReference type="AlphaFoldDB" id="A0A9W7AUS8"/>
<feature type="region of interest" description="Disordered" evidence="5">
    <location>
        <begin position="502"/>
        <end position="526"/>
    </location>
</feature>
<dbReference type="EMBL" id="BRXW01000701">
    <property type="protein sequence ID" value="GMH74769.1"/>
    <property type="molecule type" value="Genomic_DNA"/>
</dbReference>
<keyword evidence="2" id="KW-0963">Cytoplasm</keyword>
<comment type="subcellular location">
    <subcellularLocation>
        <location evidence="1">Cytoplasm</location>
    </subcellularLocation>
</comment>